<dbReference type="CDD" id="cd06127">
    <property type="entry name" value="DEDDh"/>
    <property type="match status" value="1"/>
</dbReference>
<sequence>MNWLNRLRPARGDASQTSPAAREAVARWQALPQPELGRPHFDTRYVVVNTEATGLDLERDRVLAVGAIAIDGGLIDPRQCYYARLDEDPAGALAGLLSFCGKAPLVVFNAGFNRVALERAWTQWLEIEPEPLWLDLFWLLPAVFRPALDGPTRLAQWMKIFGIETFQRHHALGDAWAIAQLFIALQGRATRQGATTPRALAELERTRRQFTTPV</sequence>
<dbReference type="SMART" id="SM00479">
    <property type="entry name" value="EXOIII"/>
    <property type="match status" value="1"/>
</dbReference>
<dbReference type="Proteomes" id="UP000603602">
    <property type="component" value="Unassembled WGS sequence"/>
</dbReference>
<keyword evidence="2" id="KW-0269">Exonuclease</keyword>
<dbReference type="RefSeq" id="WP_187717698.1">
    <property type="nucleotide sequence ID" value="NZ_JACTAH010000001.1"/>
</dbReference>
<keyword evidence="3" id="KW-1185">Reference proteome</keyword>
<comment type="caution">
    <text evidence="2">The sequence shown here is derived from an EMBL/GenBank/DDBJ whole genome shotgun (WGS) entry which is preliminary data.</text>
</comment>
<dbReference type="Gene3D" id="3.30.420.10">
    <property type="entry name" value="Ribonuclease H-like superfamily/Ribonuclease H"/>
    <property type="match status" value="1"/>
</dbReference>
<evidence type="ECO:0000313" key="3">
    <source>
        <dbReference type="Proteomes" id="UP000603602"/>
    </source>
</evidence>
<accession>A0ABR9BBT0</accession>
<keyword evidence="2" id="KW-0378">Hydrolase</keyword>
<evidence type="ECO:0000313" key="2">
    <source>
        <dbReference type="EMBL" id="MBD8502955.1"/>
    </source>
</evidence>
<dbReference type="SUPFAM" id="SSF53098">
    <property type="entry name" value="Ribonuclease H-like"/>
    <property type="match status" value="1"/>
</dbReference>
<name>A0ABR9BBT0_9RHOO</name>
<protein>
    <submittedName>
        <fullName evidence="2">3'-5' exonuclease</fullName>
    </submittedName>
</protein>
<gene>
    <name evidence="2" type="ORF">IFO67_08685</name>
</gene>
<organism evidence="2 3">
    <name type="scientific">Thauera sedimentorum</name>
    <dbReference type="NCBI Taxonomy" id="2767595"/>
    <lineage>
        <taxon>Bacteria</taxon>
        <taxon>Pseudomonadati</taxon>
        <taxon>Pseudomonadota</taxon>
        <taxon>Betaproteobacteria</taxon>
        <taxon>Rhodocyclales</taxon>
        <taxon>Zoogloeaceae</taxon>
        <taxon>Thauera</taxon>
    </lineage>
</organism>
<dbReference type="EMBL" id="JACYTO010000001">
    <property type="protein sequence ID" value="MBD8502955.1"/>
    <property type="molecule type" value="Genomic_DNA"/>
</dbReference>
<dbReference type="InterPro" id="IPR036397">
    <property type="entry name" value="RNaseH_sf"/>
</dbReference>
<dbReference type="InterPro" id="IPR012337">
    <property type="entry name" value="RNaseH-like_sf"/>
</dbReference>
<feature type="domain" description="Exonuclease" evidence="1">
    <location>
        <begin position="44"/>
        <end position="191"/>
    </location>
</feature>
<evidence type="ECO:0000259" key="1">
    <source>
        <dbReference type="SMART" id="SM00479"/>
    </source>
</evidence>
<keyword evidence="2" id="KW-0540">Nuclease</keyword>
<reference evidence="3" key="1">
    <citation type="submission" date="2023-07" db="EMBL/GenBank/DDBJ databases">
        <title>Thauera sp. CAU 1555 isolated from sand of Yaerae Beach.</title>
        <authorList>
            <person name="Kim W."/>
        </authorList>
    </citation>
    <scope>NUCLEOTIDE SEQUENCE [LARGE SCALE GENOMIC DNA]</scope>
    <source>
        <strain evidence="3">CAU 1555</strain>
    </source>
</reference>
<dbReference type="GO" id="GO:0004527">
    <property type="term" value="F:exonuclease activity"/>
    <property type="evidence" value="ECO:0007669"/>
    <property type="project" value="UniProtKB-KW"/>
</dbReference>
<dbReference type="InterPro" id="IPR013520">
    <property type="entry name" value="Ribonucl_H"/>
</dbReference>
<proteinExistence type="predicted"/>